<protein>
    <recommendedName>
        <fullName evidence="1">Phospholipase C/D domain-containing protein</fullName>
    </recommendedName>
</protein>
<dbReference type="EMBL" id="CP015405">
    <property type="protein sequence ID" value="ANU75308.1"/>
    <property type="molecule type" value="Genomic_DNA"/>
</dbReference>
<dbReference type="KEGG" id="byl:A4V09_05740"/>
<dbReference type="OrthoDB" id="9810528at2"/>
<sequence>MPTTYTHDIFGKEVYKRLPSEIKEAIRESKSMYLTGLHGSDILFYYQPLVKNRVSGLGHQVHKREAAEFFCQAVVKYQEEPTAQMLSYLLGFGCHYILDSTCHPYVRRFEKETGASHAEIESELDRYYMLREGKDPFTYKPAVNICPTLEGCRTISRAFGKITVKQAAKALRGMKFYTGALVCEGSLKRKGLWGIMKLFGCRDTLGGHIIPAKPDRRCDMATDVLRHLYDEALDEAVEALTNLYGCMVKEERLSQRFGRNFG</sequence>
<name>A0A1C7I8G4_9FIRM</name>
<evidence type="ECO:0000313" key="3">
    <source>
        <dbReference type="Proteomes" id="UP000092574"/>
    </source>
</evidence>
<dbReference type="AlphaFoldDB" id="A0A1C7I8G4"/>
<reference evidence="2" key="1">
    <citation type="submission" date="2017-04" db="EMBL/GenBank/DDBJ databases">
        <title>Complete Genome Sequences of Twelve Strains of a Stable Defined Moderately Diverse Mouse Microbiota 2 (sDMDMm2).</title>
        <authorList>
            <person name="Uchimura Y."/>
            <person name="Wyss M."/>
            <person name="Brugiroux S."/>
            <person name="Limenitakis J.P."/>
            <person name="Stecher B."/>
            <person name="McCoy K.D."/>
            <person name="Macpherson A.J."/>
        </authorList>
    </citation>
    <scope>NUCLEOTIDE SEQUENCE</scope>
    <source>
        <strain evidence="2">YL58</strain>
    </source>
</reference>
<dbReference type="RefSeq" id="WP_065541515.1">
    <property type="nucleotide sequence ID" value="NZ_CP015405.2"/>
</dbReference>
<proteinExistence type="predicted"/>
<dbReference type="Pfam" id="PF00882">
    <property type="entry name" value="Zn_dep_PLPC"/>
    <property type="match status" value="1"/>
</dbReference>
<dbReference type="Proteomes" id="UP000092574">
    <property type="component" value="Chromosome"/>
</dbReference>
<feature type="domain" description="Phospholipase C/D" evidence="1">
    <location>
        <begin position="6"/>
        <end position="135"/>
    </location>
</feature>
<gene>
    <name evidence="2" type="ORF">A4V09_05740</name>
</gene>
<dbReference type="InterPro" id="IPR029002">
    <property type="entry name" value="PLPC/GPLD1"/>
</dbReference>
<organism evidence="2 3">
    <name type="scientific">Blautia pseudococcoides</name>
    <dbReference type="NCBI Taxonomy" id="1796616"/>
    <lineage>
        <taxon>Bacteria</taxon>
        <taxon>Bacillati</taxon>
        <taxon>Bacillota</taxon>
        <taxon>Clostridia</taxon>
        <taxon>Lachnospirales</taxon>
        <taxon>Lachnospiraceae</taxon>
        <taxon>Blautia</taxon>
    </lineage>
</organism>
<accession>A0A1C7I8G4</accession>
<evidence type="ECO:0000259" key="1">
    <source>
        <dbReference type="Pfam" id="PF00882"/>
    </source>
</evidence>
<evidence type="ECO:0000313" key="2">
    <source>
        <dbReference type="EMBL" id="ANU75308.1"/>
    </source>
</evidence>
<keyword evidence="3" id="KW-1185">Reference proteome</keyword>
<dbReference type="STRING" id="1796616.A4V09_05740"/>